<dbReference type="Proteomes" id="UP000001055">
    <property type="component" value="Unassembled WGS sequence"/>
</dbReference>
<accession>Q0V5N9</accession>
<sequence>MRMGDVDSVRGTFGGLKASSAGAAEEADAGGS</sequence>
<evidence type="ECO:0000313" key="3">
    <source>
        <dbReference type="Proteomes" id="UP000001055"/>
    </source>
</evidence>
<dbReference type="GeneID" id="5968274"/>
<dbReference type="InParanoid" id="Q0V5N9"/>
<organism evidence="2 3">
    <name type="scientific">Phaeosphaeria nodorum (strain SN15 / ATCC MYA-4574 / FGSC 10173)</name>
    <name type="common">Glume blotch fungus</name>
    <name type="synonym">Parastagonospora nodorum</name>
    <dbReference type="NCBI Taxonomy" id="321614"/>
    <lineage>
        <taxon>Eukaryota</taxon>
        <taxon>Fungi</taxon>
        <taxon>Dikarya</taxon>
        <taxon>Ascomycota</taxon>
        <taxon>Pezizomycotina</taxon>
        <taxon>Dothideomycetes</taxon>
        <taxon>Pleosporomycetidae</taxon>
        <taxon>Pleosporales</taxon>
        <taxon>Pleosporineae</taxon>
        <taxon>Phaeosphaeriaceae</taxon>
        <taxon>Parastagonospora</taxon>
    </lineage>
</organism>
<reference evidence="3" key="1">
    <citation type="journal article" date="2007" name="Plant Cell">
        <title>Dothideomycete-plant interactions illuminated by genome sequencing and EST analysis of the wheat pathogen Stagonospora nodorum.</title>
        <authorList>
            <person name="Hane J.K."/>
            <person name="Lowe R.G."/>
            <person name="Solomon P.S."/>
            <person name="Tan K.C."/>
            <person name="Schoch C.L."/>
            <person name="Spatafora J.W."/>
            <person name="Crous P.W."/>
            <person name="Kodira C."/>
            <person name="Birren B.W."/>
            <person name="Galagan J.E."/>
            <person name="Torriani S.F."/>
            <person name="McDonald B.A."/>
            <person name="Oliver R.P."/>
        </authorList>
    </citation>
    <scope>NUCLEOTIDE SEQUENCE [LARGE SCALE GENOMIC DNA]</scope>
    <source>
        <strain evidence="3">SN15 / ATCC MYA-4574 / FGSC 10173</strain>
    </source>
</reference>
<feature type="region of interest" description="Disordered" evidence="1">
    <location>
        <begin position="1"/>
        <end position="32"/>
    </location>
</feature>
<gene>
    <name evidence="2" type="ORF">SNOG_00675</name>
</gene>
<dbReference type="EMBL" id="CH445325">
    <property type="protein sequence ID" value="EAT92170.1"/>
    <property type="molecule type" value="Genomic_DNA"/>
</dbReference>
<dbReference type="AlphaFoldDB" id="Q0V5N9"/>
<evidence type="ECO:0000313" key="2">
    <source>
        <dbReference type="EMBL" id="EAT92170.1"/>
    </source>
</evidence>
<name>Q0V5N9_PHANO</name>
<proteinExistence type="predicted"/>
<dbReference type="HOGENOM" id="CLU_3392485_0_0_1"/>
<evidence type="ECO:0000256" key="1">
    <source>
        <dbReference type="SAM" id="MobiDB-lite"/>
    </source>
</evidence>
<protein>
    <submittedName>
        <fullName evidence="2">Uncharacterized protein</fullName>
    </submittedName>
</protein>
<dbReference type="KEGG" id="pno:SNOG_00675"/>
<dbReference type="RefSeq" id="XP_001791354.1">
    <property type="nucleotide sequence ID" value="XM_001791302.1"/>
</dbReference>